<feature type="transmembrane region" description="Helical" evidence="8">
    <location>
        <begin position="320"/>
        <end position="342"/>
    </location>
</feature>
<feature type="transmembrane region" description="Helical" evidence="8">
    <location>
        <begin position="119"/>
        <end position="142"/>
    </location>
</feature>
<dbReference type="GO" id="GO:0006351">
    <property type="term" value="P:DNA-templated transcription"/>
    <property type="evidence" value="ECO:0007669"/>
    <property type="project" value="InterPro"/>
</dbReference>
<feature type="transmembrane region" description="Helical" evidence="8">
    <location>
        <begin position="29"/>
        <end position="52"/>
    </location>
</feature>
<keyword evidence="8" id="KW-0472">Membrane</keyword>
<feature type="transmembrane region" description="Helical" evidence="8">
    <location>
        <begin position="392"/>
        <end position="410"/>
    </location>
</feature>
<dbReference type="GO" id="GO:0005634">
    <property type="term" value="C:nucleus"/>
    <property type="evidence" value="ECO:0007669"/>
    <property type="project" value="UniProtKB-SubCell"/>
</dbReference>
<dbReference type="EMBL" id="JAGPXD010000003">
    <property type="protein sequence ID" value="KAH7362648.1"/>
    <property type="molecule type" value="Genomic_DNA"/>
</dbReference>
<dbReference type="GO" id="GO:0022857">
    <property type="term" value="F:transmembrane transporter activity"/>
    <property type="evidence" value="ECO:0007669"/>
    <property type="project" value="InterPro"/>
</dbReference>
<sequence length="1067" mass="115740">MRSQDTSSSPDSGSVTSVPSFTPDTCAGWVPVAAGSLSLFVYLGVIYSWGIMQIRLVETTGSSLTTLTLVGSLATSFMISVSVPAAAAVRRFGHSTTALAGGCLMGLGEFLASWTTGHIGALFVFHGLVFGVGGGLSIFACSTAHLGWFDKHRGLSMGVVFGGGSLGSAVMSVATNVMVSRLGVAWTFRILGLMLWGVCIPASWFIKAPDVPGKDAPSLQWFRFGEPRFLAVVAATVLSTFSLFIPPYFIPLFARSMGYSQQIAIATLAAWNLASTVGRIGAGIAADRLLGPLNSLLVCLLLMGLSSLVVWPLSQTTGVFAVYLVFNGLGCGAFFSLVPSTLGQLFGGKNTMGIVPIVWTTWFCGFFFGTPIASGLYSAAGHMDGLDKFRPAAFYGGGMSMVAFFIMLAVRLRRSKESTDPCRRSKIKCVNTGRAPCRKCERSGNPDCRLTRTPTKTGDGTGTPRPRASRATGRPSTAGVPSSSSPHARDITLADDTVLADVTLDETATPPDVDEHLTSLPIGTILRALHTFTNKVPELRILHPTVFAEEYGGHRSRDAKALLATVLAVIKTLPPTSDLDPSALLPASRYVTYAQDALLASILLPPKVQVVQGLLILTFHEWGTRDFHRAWVHCGIAIRIMQSLHSSRVAPYPLDTSPPTSAESSSLAAAVEARTYWACFIMDCTINSGLYTPRMLTMPEMRKLRVSRPLSTVEFAFGTAQPRRPDAGPAPDEPHTLDPSQSFEMLVGGFDIYAQVMAFIFDDGRRAPGMCAPAECPWAPGSLWDTCRGRLERWRVGQHATLHYPENSVAVHLTLGYGESFVYLNLLYYMCRIMLQREYSPFLPTPEMTPRGPVDPPMLEAQAPPGWWDDGARELFESGEHIASLLHDAAQCGVSVCTPFTGFCAFTACFLNLYVTHFPNMNLGRSINSGVSLERGNEYLAEFKSVWALGDGWVKTVKNASVLFERATSDRQKYRNKSRFDFDVLHQSIHEYRIVDRSEQHMQQINRAETQPASPVDVPRAATQEGNLPVLPSSEMGEVQDDLMPGMWPNWWSTLEDVDLSGAFTGG</sequence>
<dbReference type="GO" id="GO:0008270">
    <property type="term" value="F:zinc ion binding"/>
    <property type="evidence" value="ECO:0007669"/>
    <property type="project" value="InterPro"/>
</dbReference>
<dbReference type="PANTHER" id="PTHR47338">
    <property type="entry name" value="ZN(II)2CYS6 TRANSCRIPTION FACTOR (EUROFUNG)-RELATED"/>
    <property type="match status" value="1"/>
</dbReference>
<accession>A0A8K0TLM5</accession>
<feature type="region of interest" description="Disordered" evidence="7">
    <location>
        <begin position="436"/>
        <end position="490"/>
    </location>
</feature>
<keyword evidence="3" id="KW-0479">Metal-binding</keyword>
<evidence type="ECO:0000256" key="4">
    <source>
        <dbReference type="ARBA" id="ARBA00023015"/>
    </source>
</evidence>
<dbReference type="PANTHER" id="PTHR47338:SF19">
    <property type="entry name" value="ZN(II)2CYS6 TRANSCRIPTION FACTOR (EUROFUNG)"/>
    <property type="match status" value="1"/>
</dbReference>
<evidence type="ECO:0000256" key="3">
    <source>
        <dbReference type="ARBA" id="ARBA00022723"/>
    </source>
</evidence>
<feature type="domain" description="Xylanolytic transcriptional activator regulatory" evidence="9">
    <location>
        <begin position="630"/>
        <end position="715"/>
    </location>
</feature>
<keyword evidence="8" id="KW-0812">Transmembrane</keyword>
<dbReference type="CDD" id="cd00067">
    <property type="entry name" value="GAL4"/>
    <property type="match status" value="1"/>
</dbReference>
<feature type="transmembrane region" description="Helical" evidence="8">
    <location>
        <begin position="186"/>
        <end position="208"/>
    </location>
</feature>
<feature type="compositionally biased region" description="Low complexity" evidence="7">
    <location>
        <begin position="451"/>
        <end position="466"/>
    </location>
</feature>
<dbReference type="Pfam" id="PF04082">
    <property type="entry name" value="Fungal_trans"/>
    <property type="match status" value="1"/>
</dbReference>
<dbReference type="InterPro" id="IPR001138">
    <property type="entry name" value="Zn2Cys6_DnaBD"/>
</dbReference>
<keyword evidence="6" id="KW-0539">Nucleus</keyword>
<dbReference type="GO" id="GO:0000981">
    <property type="term" value="F:DNA-binding transcription factor activity, RNA polymerase II-specific"/>
    <property type="evidence" value="ECO:0007669"/>
    <property type="project" value="InterPro"/>
</dbReference>
<keyword evidence="4" id="KW-0805">Transcription regulation</keyword>
<feature type="transmembrane region" description="Helical" evidence="8">
    <location>
        <begin position="354"/>
        <end position="380"/>
    </location>
</feature>
<evidence type="ECO:0000256" key="7">
    <source>
        <dbReference type="SAM" id="MobiDB-lite"/>
    </source>
</evidence>
<dbReference type="SMART" id="SM00906">
    <property type="entry name" value="Fungal_trans"/>
    <property type="match status" value="1"/>
</dbReference>
<evidence type="ECO:0000256" key="2">
    <source>
        <dbReference type="ARBA" id="ARBA00004141"/>
    </source>
</evidence>
<gene>
    <name evidence="10" type="ORF">B0T11DRAFT_305960</name>
</gene>
<evidence type="ECO:0000256" key="5">
    <source>
        <dbReference type="ARBA" id="ARBA00023163"/>
    </source>
</evidence>
<keyword evidence="11" id="KW-1185">Reference proteome</keyword>
<comment type="caution">
    <text evidence="10">The sequence shown here is derived from an EMBL/GenBank/DDBJ whole genome shotgun (WGS) entry which is preliminary data.</text>
</comment>
<dbReference type="InterPro" id="IPR007219">
    <property type="entry name" value="XnlR_reg_dom"/>
</dbReference>
<evidence type="ECO:0000259" key="9">
    <source>
        <dbReference type="SMART" id="SM00906"/>
    </source>
</evidence>
<reference evidence="10" key="1">
    <citation type="journal article" date="2021" name="Nat. Commun.">
        <title>Genetic determinants of endophytism in the Arabidopsis root mycobiome.</title>
        <authorList>
            <person name="Mesny F."/>
            <person name="Miyauchi S."/>
            <person name="Thiergart T."/>
            <person name="Pickel B."/>
            <person name="Atanasova L."/>
            <person name="Karlsson M."/>
            <person name="Huettel B."/>
            <person name="Barry K.W."/>
            <person name="Haridas S."/>
            <person name="Chen C."/>
            <person name="Bauer D."/>
            <person name="Andreopoulos W."/>
            <person name="Pangilinan J."/>
            <person name="LaButti K."/>
            <person name="Riley R."/>
            <person name="Lipzen A."/>
            <person name="Clum A."/>
            <person name="Drula E."/>
            <person name="Henrissat B."/>
            <person name="Kohler A."/>
            <person name="Grigoriev I.V."/>
            <person name="Martin F.M."/>
            <person name="Hacquard S."/>
        </authorList>
    </citation>
    <scope>NUCLEOTIDE SEQUENCE</scope>
    <source>
        <strain evidence="10">MPI-CAGE-AT-0016</strain>
    </source>
</reference>
<proteinExistence type="predicted"/>
<evidence type="ECO:0000256" key="1">
    <source>
        <dbReference type="ARBA" id="ARBA00004123"/>
    </source>
</evidence>
<dbReference type="Pfam" id="PF07690">
    <property type="entry name" value="MFS_1"/>
    <property type="match status" value="1"/>
</dbReference>
<dbReference type="CDD" id="cd12148">
    <property type="entry name" value="fungal_TF_MHR"/>
    <property type="match status" value="1"/>
</dbReference>
<dbReference type="InterPro" id="IPR011701">
    <property type="entry name" value="MFS"/>
</dbReference>
<dbReference type="AlphaFoldDB" id="A0A8K0TLM5"/>
<evidence type="ECO:0000256" key="6">
    <source>
        <dbReference type="ARBA" id="ARBA00023242"/>
    </source>
</evidence>
<dbReference type="GO" id="GO:0003677">
    <property type="term" value="F:DNA binding"/>
    <property type="evidence" value="ECO:0007669"/>
    <property type="project" value="InterPro"/>
</dbReference>
<dbReference type="OrthoDB" id="5370478at2759"/>
<keyword evidence="5" id="KW-0804">Transcription</keyword>
<feature type="transmembrane region" description="Helical" evidence="8">
    <location>
        <begin position="64"/>
        <end position="87"/>
    </location>
</feature>
<organism evidence="10 11">
    <name type="scientific">Plectosphaerella cucumerina</name>
    <dbReference type="NCBI Taxonomy" id="40658"/>
    <lineage>
        <taxon>Eukaryota</taxon>
        <taxon>Fungi</taxon>
        <taxon>Dikarya</taxon>
        <taxon>Ascomycota</taxon>
        <taxon>Pezizomycotina</taxon>
        <taxon>Sordariomycetes</taxon>
        <taxon>Hypocreomycetidae</taxon>
        <taxon>Glomerellales</taxon>
        <taxon>Plectosphaerellaceae</taxon>
        <taxon>Plectosphaerella</taxon>
    </lineage>
</organism>
<dbReference type="Gene3D" id="1.20.1250.20">
    <property type="entry name" value="MFS general substrate transporter like domains"/>
    <property type="match status" value="2"/>
</dbReference>
<dbReference type="GO" id="GO:0016020">
    <property type="term" value="C:membrane"/>
    <property type="evidence" value="ECO:0007669"/>
    <property type="project" value="UniProtKB-SubCell"/>
</dbReference>
<dbReference type="Proteomes" id="UP000813385">
    <property type="component" value="Unassembled WGS sequence"/>
</dbReference>
<feature type="transmembrane region" description="Helical" evidence="8">
    <location>
        <begin position="229"/>
        <end position="250"/>
    </location>
</feature>
<keyword evidence="8" id="KW-1133">Transmembrane helix</keyword>
<dbReference type="SUPFAM" id="SSF103473">
    <property type="entry name" value="MFS general substrate transporter"/>
    <property type="match status" value="1"/>
</dbReference>
<feature type="transmembrane region" description="Helical" evidence="8">
    <location>
        <begin position="262"/>
        <end position="281"/>
    </location>
</feature>
<dbReference type="InterPro" id="IPR050815">
    <property type="entry name" value="TF_fung"/>
</dbReference>
<comment type="subcellular location">
    <subcellularLocation>
        <location evidence="2">Membrane</location>
        <topology evidence="2">Multi-pass membrane protein</topology>
    </subcellularLocation>
    <subcellularLocation>
        <location evidence="1">Nucleus</location>
    </subcellularLocation>
</comment>
<evidence type="ECO:0000313" key="10">
    <source>
        <dbReference type="EMBL" id="KAH7362648.1"/>
    </source>
</evidence>
<protein>
    <submittedName>
        <fullName evidence="10">Fungal-specific transcription factor</fullName>
    </submittedName>
</protein>
<dbReference type="InterPro" id="IPR036259">
    <property type="entry name" value="MFS_trans_sf"/>
</dbReference>
<name>A0A8K0TLM5_9PEZI</name>
<evidence type="ECO:0000256" key="8">
    <source>
        <dbReference type="SAM" id="Phobius"/>
    </source>
</evidence>
<evidence type="ECO:0000313" key="11">
    <source>
        <dbReference type="Proteomes" id="UP000813385"/>
    </source>
</evidence>
<feature type="transmembrane region" description="Helical" evidence="8">
    <location>
        <begin position="154"/>
        <end position="174"/>
    </location>
</feature>
<feature type="transmembrane region" description="Helical" evidence="8">
    <location>
        <begin position="293"/>
        <end position="314"/>
    </location>
</feature>